<reference evidence="1 2" key="1">
    <citation type="journal article" date="2020" name="Cell">
        <title>Large-Scale Comparative Analyses of Tick Genomes Elucidate Their Genetic Diversity and Vector Capacities.</title>
        <authorList>
            <consortium name="Tick Genome and Microbiome Consortium (TIGMIC)"/>
            <person name="Jia N."/>
            <person name="Wang J."/>
            <person name="Shi W."/>
            <person name="Du L."/>
            <person name="Sun Y."/>
            <person name="Zhan W."/>
            <person name="Jiang J.F."/>
            <person name="Wang Q."/>
            <person name="Zhang B."/>
            <person name="Ji P."/>
            <person name="Bell-Sakyi L."/>
            <person name="Cui X.M."/>
            <person name="Yuan T.T."/>
            <person name="Jiang B.G."/>
            <person name="Yang W.F."/>
            <person name="Lam T.T."/>
            <person name="Chang Q.C."/>
            <person name="Ding S.J."/>
            <person name="Wang X.J."/>
            <person name="Zhu J.G."/>
            <person name="Ruan X.D."/>
            <person name="Zhao L."/>
            <person name="Wei J.T."/>
            <person name="Ye R.Z."/>
            <person name="Que T.C."/>
            <person name="Du C.H."/>
            <person name="Zhou Y.H."/>
            <person name="Cheng J.X."/>
            <person name="Dai P.F."/>
            <person name="Guo W.B."/>
            <person name="Han X.H."/>
            <person name="Huang E.J."/>
            <person name="Li L.F."/>
            <person name="Wei W."/>
            <person name="Gao Y.C."/>
            <person name="Liu J.Z."/>
            <person name="Shao H.Z."/>
            <person name="Wang X."/>
            <person name="Wang C.C."/>
            <person name="Yang T.C."/>
            <person name="Huo Q.B."/>
            <person name="Li W."/>
            <person name="Chen H.Y."/>
            <person name="Chen S.E."/>
            <person name="Zhou L.G."/>
            <person name="Ni X.B."/>
            <person name="Tian J.H."/>
            <person name="Sheng Y."/>
            <person name="Liu T."/>
            <person name="Pan Y.S."/>
            <person name="Xia L.Y."/>
            <person name="Li J."/>
            <person name="Zhao F."/>
            <person name="Cao W.C."/>
        </authorList>
    </citation>
    <scope>NUCLEOTIDE SEQUENCE [LARGE SCALE GENOMIC DNA]</scope>
    <source>
        <strain evidence="1">Iper-2018</strain>
    </source>
</reference>
<keyword evidence="2" id="KW-1185">Reference proteome</keyword>
<comment type="caution">
    <text evidence="1">The sequence shown here is derived from an EMBL/GenBank/DDBJ whole genome shotgun (WGS) entry which is preliminary data.</text>
</comment>
<protein>
    <submittedName>
        <fullName evidence="1">Uncharacterized protein</fullName>
    </submittedName>
</protein>
<proteinExistence type="predicted"/>
<name>A0AC60QI04_IXOPE</name>
<gene>
    <name evidence="1" type="ORF">HPB47_020452</name>
</gene>
<sequence>MLRRLRQWSVLLCREGHRNRFPSAPVTLKALNNPFLAANFDERQYPHPDLITSWDDDVKKWPDIRKESSSKDWLYTPSCAIQQTASVQCLEELHLPPKTEALIAVRIAADGETSGPTQTNPLPSVAWTLTLIENEVGHMGNPMGSLNVFRFLQD</sequence>
<accession>A0AC60QI04</accession>
<dbReference type="Proteomes" id="UP000805193">
    <property type="component" value="Unassembled WGS sequence"/>
</dbReference>
<evidence type="ECO:0000313" key="1">
    <source>
        <dbReference type="EMBL" id="KAG0432850.1"/>
    </source>
</evidence>
<evidence type="ECO:0000313" key="2">
    <source>
        <dbReference type="Proteomes" id="UP000805193"/>
    </source>
</evidence>
<dbReference type="EMBL" id="JABSTQ010009111">
    <property type="protein sequence ID" value="KAG0432850.1"/>
    <property type="molecule type" value="Genomic_DNA"/>
</dbReference>
<organism evidence="1 2">
    <name type="scientific">Ixodes persulcatus</name>
    <name type="common">Taiga tick</name>
    <dbReference type="NCBI Taxonomy" id="34615"/>
    <lineage>
        <taxon>Eukaryota</taxon>
        <taxon>Metazoa</taxon>
        <taxon>Ecdysozoa</taxon>
        <taxon>Arthropoda</taxon>
        <taxon>Chelicerata</taxon>
        <taxon>Arachnida</taxon>
        <taxon>Acari</taxon>
        <taxon>Parasitiformes</taxon>
        <taxon>Ixodida</taxon>
        <taxon>Ixodoidea</taxon>
        <taxon>Ixodidae</taxon>
        <taxon>Ixodinae</taxon>
        <taxon>Ixodes</taxon>
    </lineage>
</organism>